<protein>
    <submittedName>
        <fullName evidence="1">Uncharacterized protein</fullName>
    </submittedName>
</protein>
<gene>
    <name evidence="1" type="ORF">AZH43_01045</name>
</gene>
<comment type="caution">
    <text evidence="1">The sequence shown here is derived from an EMBL/GenBank/DDBJ whole genome shotgun (WGS) entry which is preliminary data.</text>
</comment>
<evidence type="ECO:0000313" key="2">
    <source>
        <dbReference type="Proteomes" id="UP000076276"/>
    </source>
</evidence>
<dbReference type="OrthoDB" id="6703716at2"/>
<proteinExistence type="predicted"/>
<keyword evidence="2" id="KW-1185">Reference proteome</keyword>
<evidence type="ECO:0000313" key="1">
    <source>
        <dbReference type="EMBL" id="KYQ72918.1"/>
    </source>
</evidence>
<reference evidence="1 2" key="1">
    <citation type="submission" date="2016-03" db="EMBL/GenBank/DDBJ databases">
        <title>Acinetobacter genomospecies 28 strain ANC 4149.</title>
        <authorList>
            <person name="Radolfova-Krizova L."/>
            <person name="Nemec A."/>
        </authorList>
    </citation>
    <scope>NUCLEOTIDE SEQUENCE [LARGE SCALE GENOMIC DNA]</scope>
    <source>
        <strain evidence="1 2">ANC 4149</strain>
    </source>
</reference>
<dbReference type="Proteomes" id="UP000076276">
    <property type="component" value="Unassembled WGS sequence"/>
</dbReference>
<name>A0A151Y4G8_9GAMM</name>
<dbReference type="AlphaFoldDB" id="A0A151Y4G8"/>
<organism evidence="1 2">
    <name type="scientific">Acinetobacter pragensis</name>
    <dbReference type="NCBI Taxonomy" id="1806892"/>
    <lineage>
        <taxon>Bacteria</taxon>
        <taxon>Pseudomonadati</taxon>
        <taxon>Pseudomonadota</taxon>
        <taxon>Gammaproteobacteria</taxon>
        <taxon>Moraxellales</taxon>
        <taxon>Moraxellaceae</taxon>
        <taxon>Acinetobacter</taxon>
    </lineage>
</organism>
<accession>A0A151Y4G8</accession>
<sequence>MMKEHRYISTLDTLNENKLKISDEDIFRILRLKKLKMIASYEKSGSSVDHAKNLIEELEKLQYLWSVVEQNSSSSLDQFRYNLSNNKATSWVCIRQEIEALSCDLNMLMLPYLKMGDGLFLVQQMLKALSQSQSYLNDQQQYLYSPLNVNITSGLSTEVSGTHLQQHIQRHTYLDVLLWLKQYLSTATYPQNYVIPPLTPQVTTEQLFDTLLGRYGSLYCLSLNIQLPFVPARIEDYAEFIKSRVMLLPQIQQIIQGAAGLLFTMTKIEHDLVSGLNLHIVLVLNNNKAKVAERVIKRFESELKKLLIARPFSIHHWGEQLAQDLKKDEIDGVIKSTDKRKIRDFKYWILNFFQHVDEVIQFQYFLNNQNYNINQVWYSSELLDERNFPVDLTMMGRKSFQDMARFEDDKIWSVRHLPAIAKNRLKISQIFNRELAIQLVDFPNFMGLIQNIEIFMATVMDTTVGAFNLPIRLGNVELSAEEIEHSITRIGHQLLWICSHLSDLQLLSMSPFLSKLNINVQFFLKNMYLWQMQQQLVDKTSKQGAERFNALVKQLRLDYHSNIRQSKLDVKIWKQVQHSVTLDLDESTTDSNKRVVKYIDYVQAVDVGDEDIATNDHIEACYKKCELRLKSLQTYVKSLLKRECTLYRVHFGLGSNGAEVNQQIFSKNITEMFLRNRRGKPISSMTGYFGAWREYGGQHTYLDLILVFDARKYEELRDMDNLFWELWKSQMDSVQQDGYKTSFNIVPLMPSVPEMNQQSFLLEIGDQSRRKQVFEVLVNYYSFIELYERQATVRVPKVLVKGSVTKTTVKSKVKIKPKA</sequence>
<dbReference type="EMBL" id="LUAW01000012">
    <property type="protein sequence ID" value="KYQ72918.1"/>
    <property type="molecule type" value="Genomic_DNA"/>
</dbReference>